<dbReference type="EMBL" id="BMPZ01000001">
    <property type="protein sequence ID" value="GGI70484.1"/>
    <property type="molecule type" value="Genomic_DNA"/>
</dbReference>
<evidence type="ECO:0000313" key="3">
    <source>
        <dbReference type="EMBL" id="GGI70484.1"/>
    </source>
</evidence>
<evidence type="ECO:0000313" key="4">
    <source>
        <dbReference type="Proteomes" id="UP000613743"/>
    </source>
</evidence>
<dbReference type="Proteomes" id="UP000613743">
    <property type="component" value="Unassembled WGS sequence"/>
</dbReference>
<dbReference type="Pfam" id="PF13349">
    <property type="entry name" value="DUF4097"/>
    <property type="match status" value="1"/>
</dbReference>
<keyword evidence="4" id="KW-1185">Reference proteome</keyword>
<gene>
    <name evidence="3" type="ORF">GCM10009332_04700</name>
</gene>
<sequence>MAQESIDESISVSESPKVKLKVERGQVTIKSWDKLEIQVKGELDELSEGFILVQQGNQVMIEDQLPRKYNGSNSDGSDLTIFLPRQLKLSAEGVSTDFEVESLEGKISIDTVSGQLDAKELSGKTQLATVSGDIRSYQLNGKVRLESVSGSIHDRESTGEVHYRLVSGDLKAQSAAKRIEAELVSGELELVLDKVKDLDAKSVSGDMEISLNQLESSLRLNTVSGDMDVTFATLPDAQIDFDGGPSGRIRNQLTEDKPKKSKYTSSQSLRFAVGSGEADIRINTISGTVKLQK</sequence>
<name>A0A917N6G2_9GAMM</name>
<dbReference type="InterPro" id="IPR025164">
    <property type="entry name" value="Toastrack_DUF4097"/>
</dbReference>
<organism evidence="3 4">
    <name type="scientific">Shewanella gelidii</name>
    <dbReference type="NCBI Taxonomy" id="1642821"/>
    <lineage>
        <taxon>Bacteria</taxon>
        <taxon>Pseudomonadati</taxon>
        <taxon>Pseudomonadota</taxon>
        <taxon>Gammaproteobacteria</taxon>
        <taxon>Alteromonadales</taxon>
        <taxon>Shewanellaceae</taxon>
        <taxon>Shewanella</taxon>
    </lineage>
</organism>
<comment type="caution">
    <text evidence="3">The sequence shown here is derived from an EMBL/GenBank/DDBJ whole genome shotgun (WGS) entry which is preliminary data.</text>
</comment>
<proteinExistence type="predicted"/>
<accession>A0A917N6G2</accession>
<reference evidence="3" key="2">
    <citation type="submission" date="2020-09" db="EMBL/GenBank/DDBJ databases">
        <authorList>
            <person name="Sun Q."/>
            <person name="Ohkuma M."/>
        </authorList>
    </citation>
    <scope>NUCLEOTIDE SEQUENCE</scope>
    <source>
        <strain evidence="3">JCM 30804</strain>
    </source>
</reference>
<feature type="region of interest" description="Disordered" evidence="1">
    <location>
        <begin position="243"/>
        <end position="266"/>
    </location>
</feature>
<evidence type="ECO:0000256" key="1">
    <source>
        <dbReference type="SAM" id="MobiDB-lite"/>
    </source>
</evidence>
<reference evidence="3" key="1">
    <citation type="journal article" date="2014" name="Int. J. Syst. Evol. Microbiol.">
        <title>Complete genome sequence of Corynebacterium casei LMG S-19264T (=DSM 44701T), isolated from a smear-ripened cheese.</title>
        <authorList>
            <consortium name="US DOE Joint Genome Institute (JGI-PGF)"/>
            <person name="Walter F."/>
            <person name="Albersmeier A."/>
            <person name="Kalinowski J."/>
            <person name="Ruckert C."/>
        </authorList>
    </citation>
    <scope>NUCLEOTIDE SEQUENCE</scope>
    <source>
        <strain evidence="3">JCM 30804</strain>
    </source>
</reference>
<feature type="domain" description="DUF4097" evidence="2">
    <location>
        <begin position="182"/>
        <end position="291"/>
    </location>
</feature>
<dbReference type="AlphaFoldDB" id="A0A917N6G2"/>
<evidence type="ECO:0000259" key="2">
    <source>
        <dbReference type="Pfam" id="PF13349"/>
    </source>
</evidence>
<protein>
    <recommendedName>
        <fullName evidence="2">DUF4097 domain-containing protein</fullName>
    </recommendedName>
</protein>